<dbReference type="InterPro" id="IPR002347">
    <property type="entry name" value="SDR_fam"/>
</dbReference>
<dbReference type="Gene3D" id="3.40.50.720">
    <property type="entry name" value="NAD(P)-binding Rossmann-like Domain"/>
    <property type="match status" value="1"/>
</dbReference>
<keyword evidence="3" id="KW-0560">Oxidoreductase</keyword>
<sequence>MVASPVDTKKEVTNKSYIGTPTFSPIPSVRGKVAIVTGGNSGIGFQLCKFLAFNGAKVYVACRSEEKGQDAIKSIQAEGVVAGKKAEALDLMFVKVNLGDLKQTKQAAVDLAAKVGKIDILICNAGIMDVISSEPYKVSMVLLTKLMVQDGYENMFSVNHLGHFVFTTTLLPVLLKTPGHPRVVMLSSYANWRAPNSGIDFECLVKKNAEFTAVNLYGQSKLANILFANELTLRHPKIIANSVHPGIVTTNLLRPTPGSLLAIASYVIPKRVIGRILVGDMLTPEEGCLSALWAATALEVEEKHITGKYVVPFGAVSDDHHPLAMDKELAKKLWEFSETACAKF</sequence>
<dbReference type="GO" id="GO:0016491">
    <property type="term" value="F:oxidoreductase activity"/>
    <property type="evidence" value="ECO:0007669"/>
    <property type="project" value="UniProtKB-KW"/>
</dbReference>
<dbReference type="Pfam" id="PF00106">
    <property type="entry name" value="adh_short"/>
    <property type="match status" value="1"/>
</dbReference>
<evidence type="ECO:0000256" key="3">
    <source>
        <dbReference type="ARBA" id="ARBA00023002"/>
    </source>
</evidence>
<organism evidence="4 5">
    <name type="scientific">Physocladia obscura</name>
    <dbReference type="NCBI Taxonomy" id="109957"/>
    <lineage>
        <taxon>Eukaryota</taxon>
        <taxon>Fungi</taxon>
        <taxon>Fungi incertae sedis</taxon>
        <taxon>Chytridiomycota</taxon>
        <taxon>Chytridiomycota incertae sedis</taxon>
        <taxon>Chytridiomycetes</taxon>
        <taxon>Chytridiales</taxon>
        <taxon>Chytriomycetaceae</taxon>
        <taxon>Physocladia</taxon>
    </lineage>
</organism>
<dbReference type="PANTHER" id="PTHR24320">
    <property type="entry name" value="RETINOL DEHYDROGENASE"/>
    <property type="match status" value="1"/>
</dbReference>
<evidence type="ECO:0008006" key="6">
    <source>
        <dbReference type="Google" id="ProtNLM"/>
    </source>
</evidence>
<proteinExistence type="inferred from homology"/>
<dbReference type="PRINTS" id="PR00081">
    <property type="entry name" value="GDHRDH"/>
</dbReference>
<evidence type="ECO:0000313" key="4">
    <source>
        <dbReference type="EMBL" id="KAJ3111876.1"/>
    </source>
</evidence>
<comment type="similarity">
    <text evidence="1">Belongs to the short-chain dehydrogenases/reductases (SDR) family.</text>
</comment>
<dbReference type="SUPFAM" id="SSF51735">
    <property type="entry name" value="NAD(P)-binding Rossmann-fold domains"/>
    <property type="match status" value="1"/>
</dbReference>
<dbReference type="PANTHER" id="PTHR24320:SF282">
    <property type="entry name" value="WW DOMAIN-CONTAINING OXIDOREDUCTASE"/>
    <property type="match status" value="1"/>
</dbReference>
<dbReference type="InterPro" id="IPR036291">
    <property type="entry name" value="NAD(P)-bd_dom_sf"/>
</dbReference>
<evidence type="ECO:0000256" key="2">
    <source>
        <dbReference type="ARBA" id="ARBA00022857"/>
    </source>
</evidence>
<dbReference type="Proteomes" id="UP001211907">
    <property type="component" value="Unassembled WGS sequence"/>
</dbReference>
<dbReference type="AlphaFoldDB" id="A0AAD5XE60"/>
<dbReference type="EMBL" id="JADGJH010001591">
    <property type="protein sequence ID" value="KAJ3111876.1"/>
    <property type="molecule type" value="Genomic_DNA"/>
</dbReference>
<accession>A0AAD5XE60</accession>
<comment type="caution">
    <text evidence="4">The sequence shown here is derived from an EMBL/GenBank/DDBJ whole genome shotgun (WGS) entry which is preliminary data.</text>
</comment>
<gene>
    <name evidence="4" type="ORF">HK100_002529</name>
</gene>
<reference evidence="4" key="1">
    <citation type="submission" date="2020-05" db="EMBL/GenBank/DDBJ databases">
        <title>Phylogenomic resolution of chytrid fungi.</title>
        <authorList>
            <person name="Stajich J.E."/>
            <person name="Amses K."/>
            <person name="Simmons R."/>
            <person name="Seto K."/>
            <person name="Myers J."/>
            <person name="Bonds A."/>
            <person name="Quandt C.A."/>
            <person name="Barry K."/>
            <person name="Liu P."/>
            <person name="Grigoriev I."/>
            <person name="Longcore J.E."/>
            <person name="James T.Y."/>
        </authorList>
    </citation>
    <scope>NUCLEOTIDE SEQUENCE</scope>
    <source>
        <strain evidence="4">JEL0513</strain>
    </source>
</reference>
<evidence type="ECO:0000313" key="5">
    <source>
        <dbReference type="Proteomes" id="UP001211907"/>
    </source>
</evidence>
<protein>
    <recommendedName>
        <fullName evidence="6">NAD(P)-binding protein</fullName>
    </recommendedName>
</protein>
<name>A0AAD5XE60_9FUNG</name>
<keyword evidence="2" id="KW-0521">NADP</keyword>
<evidence type="ECO:0000256" key="1">
    <source>
        <dbReference type="ARBA" id="ARBA00006484"/>
    </source>
</evidence>
<keyword evidence="5" id="KW-1185">Reference proteome</keyword>